<name>A0A0H2W9R8_BURMA</name>
<reference evidence="2 3" key="1">
    <citation type="journal article" date="2004" name="Proc. Natl. Acad. Sci. U.S.A.">
        <title>Structural flexibility in the Burkholderia mallei genome.</title>
        <authorList>
            <person name="Nierman W.C."/>
            <person name="DeShazer D."/>
            <person name="Kim H.S."/>
            <person name="Tettelin H."/>
            <person name="Nelson K.E."/>
            <person name="Feldblyum T."/>
            <person name="Ulrich R.L."/>
            <person name="Ronning C.M."/>
            <person name="Brinkac L.M."/>
            <person name="Daugherty S.C."/>
            <person name="Davidsen T.D."/>
            <person name="Deboy R.T."/>
            <person name="Dimitrov G."/>
            <person name="Dodson R.J."/>
            <person name="Durkin A.S."/>
            <person name="Gwinn M.L."/>
            <person name="Haft D.H."/>
            <person name="Khouri H."/>
            <person name="Kolonay J.F."/>
            <person name="Madupu R."/>
            <person name="Mohammoud Y."/>
            <person name="Nelson W.C."/>
            <person name="Radune D."/>
            <person name="Romero C.M."/>
            <person name="Sarria S."/>
            <person name="Selengut J."/>
            <person name="Shamblin C."/>
            <person name="Sullivan S.A."/>
            <person name="White O."/>
            <person name="Yu Y."/>
            <person name="Zafar N."/>
            <person name="Zhou L."/>
            <person name="Fraser C.M."/>
        </authorList>
    </citation>
    <scope>NUCLEOTIDE SEQUENCE [LARGE SCALE GENOMIC DNA]</scope>
    <source>
        <strain evidence="2 3">ATCC 23344</strain>
    </source>
</reference>
<sequence length="72" mass="8052">MGRLYRNVQTARANAAAKLAARAARPGRPRATPRPRGTAVERTRTSSRGGACLERRTKRAWRAHRLSVRDTK</sequence>
<dbReference type="Proteomes" id="UP000006693">
    <property type="component" value="Chromosome 2"/>
</dbReference>
<dbReference type="HOGENOM" id="CLU_2714666_0_0_4"/>
<keyword evidence="3" id="KW-1185">Reference proteome</keyword>
<evidence type="ECO:0000313" key="2">
    <source>
        <dbReference type="EMBL" id="AAU45614.1"/>
    </source>
</evidence>
<dbReference type="KEGG" id="bma:BMAA2002"/>
<dbReference type="EMBL" id="CP000011">
    <property type="protein sequence ID" value="AAU45614.1"/>
    <property type="molecule type" value="Genomic_DNA"/>
</dbReference>
<feature type="region of interest" description="Disordered" evidence="1">
    <location>
        <begin position="16"/>
        <end position="49"/>
    </location>
</feature>
<dbReference type="AlphaFoldDB" id="A0A0H2W9R8"/>
<proteinExistence type="predicted"/>
<gene>
    <name evidence="2" type="ordered locus">BMAA2002</name>
</gene>
<evidence type="ECO:0000313" key="3">
    <source>
        <dbReference type="Proteomes" id="UP000006693"/>
    </source>
</evidence>
<protein>
    <submittedName>
        <fullName evidence="2">Uncharacterized protein</fullName>
    </submittedName>
</protein>
<evidence type="ECO:0000256" key="1">
    <source>
        <dbReference type="SAM" id="MobiDB-lite"/>
    </source>
</evidence>
<organism evidence="2 3">
    <name type="scientific">Burkholderia mallei (strain ATCC 23344)</name>
    <dbReference type="NCBI Taxonomy" id="243160"/>
    <lineage>
        <taxon>Bacteria</taxon>
        <taxon>Pseudomonadati</taxon>
        <taxon>Pseudomonadota</taxon>
        <taxon>Betaproteobacteria</taxon>
        <taxon>Burkholderiales</taxon>
        <taxon>Burkholderiaceae</taxon>
        <taxon>Burkholderia</taxon>
        <taxon>pseudomallei group</taxon>
    </lineage>
</organism>
<accession>A0A0H2W9R8</accession>